<evidence type="ECO:0000313" key="2">
    <source>
        <dbReference type="Proteomes" id="UP000187209"/>
    </source>
</evidence>
<name>A0A1R2BMU1_9CILI</name>
<protein>
    <recommendedName>
        <fullName evidence="3">RING-type domain-containing protein</fullName>
    </recommendedName>
</protein>
<comment type="caution">
    <text evidence="1">The sequence shown here is derived from an EMBL/GenBank/DDBJ whole genome shotgun (WGS) entry which is preliminary data.</text>
</comment>
<evidence type="ECO:0008006" key="3">
    <source>
        <dbReference type="Google" id="ProtNLM"/>
    </source>
</evidence>
<gene>
    <name evidence="1" type="ORF">SteCoe_22294</name>
</gene>
<keyword evidence="2" id="KW-1185">Reference proteome</keyword>
<organism evidence="1 2">
    <name type="scientific">Stentor coeruleus</name>
    <dbReference type="NCBI Taxonomy" id="5963"/>
    <lineage>
        <taxon>Eukaryota</taxon>
        <taxon>Sar</taxon>
        <taxon>Alveolata</taxon>
        <taxon>Ciliophora</taxon>
        <taxon>Postciliodesmatophora</taxon>
        <taxon>Heterotrichea</taxon>
        <taxon>Heterotrichida</taxon>
        <taxon>Stentoridae</taxon>
        <taxon>Stentor</taxon>
    </lineage>
</organism>
<proteinExistence type="predicted"/>
<evidence type="ECO:0000313" key="1">
    <source>
        <dbReference type="EMBL" id="OMJ78010.1"/>
    </source>
</evidence>
<reference evidence="1 2" key="1">
    <citation type="submission" date="2016-11" db="EMBL/GenBank/DDBJ databases">
        <title>The macronuclear genome of Stentor coeruleus: a giant cell with tiny introns.</title>
        <authorList>
            <person name="Slabodnick M."/>
            <person name="Ruby J.G."/>
            <person name="Reiff S.B."/>
            <person name="Swart E.C."/>
            <person name="Gosai S."/>
            <person name="Prabakaran S."/>
            <person name="Witkowska E."/>
            <person name="Larue G.E."/>
            <person name="Fisher S."/>
            <person name="Freeman R.M."/>
            <person name="Gunawardena J."/>
            <person name="Chu W."/>
            <person name="Stover N.A."/>
            <person name="Gregory B.D."/>
            <person name="Nowacki M."/>
            <person name="Derisi J."/>
            <person name="Roy S.W."/>
            <person name="Marshall W.F."/>
            <person name="Sood P."/>
        </authorList>
    </citation>
    <scope>NUCLEOTIDE SEQUENCE [LARGE SCALE GENOMIC DNA]</scope>
    <source>
        <strain evidence="1">WM001</strain>
    </source>
</reference>
<sequence length="282" mass="32935">MSIIPSSCQSNKITYQARQFLLEQKPSPNDDEIIVLSRSILKYARFTDQASVNTIFSSLLEIKNQKDFNANSNSHFEYILNHVRCQLCFSAPKNVQIFPYLLCNGCNTNIRKMNEIPKCLYCACSYRKKKYRFDCQHLCLFCAALMTRKGYKSCLECNKNYGENLEIMKKQQFSCESCQDPTKEKLFYDNYILRCECRHLHCYNCLIQCIKEKKCITSNEPLSKTQINYAINYLSAKCGICRKRKKRDCFVMKSCCFEDICKGCQKNQINCAYCKSVIQDLD</sequence>
<accession>A0A1R2BMU1</accession>
<dbReference type="Proteomes" id="UP000187209">
    <property type="component" value="Unassembled WGS sequence"/>
</dbReference>
<dbReference type="AlphaFoldDB" id="A0A1R2BMU1"/>
<dbReference type="EMBL" id="MPUH01000544">
    <property type="protein sequence ID" value="OMJ78010.1"/>
    <property type="molecule type" value="Genomic_DNA"/>
</dbReference>